<dbReference type="Proteomes" id="UP001291309">
    <property type="component" value="Unassembled WGS sequence"/>
</dbReference>
<dbReference type="InterPro" id="IPR010255">
    <property type="entry name" value="Haem_peroxidase_sf"/>
</dbReference>
<keyword evidence="3" id="KW-0325">Glycoprotein</keyword>
<keyword evidence="5" id="KW-1185">Reference proteome</keyword>
<evidence type="ECO:0000256" key="1">
    <source>
        <dbReference type="ARBA" id="ARBA00004613"/>
    </source>
</evidence>
<name>A0ABU5HBZ5_9BACT</name>
<evidence type="ECO:0000313" key="4">
    <source>
        <dbReference type="EMBL" id="MDY7230805.1"/>
    </source>
</evidence>
<accession>A0ABU5HBZ5</accession>
<dbReference type="Pfam" id="PF03098">
    <property type="entry name" value="An_peroxidase"/>
    <property type="match status" value="1"/>
</dbReference>
<evidence type="ECO:0000313" key="5">
    <source>
        <dbReference type="Proteomes" id="UP001291309"/>
    </source>
</evidence>
<dbReference type="SUPFAM" id="SSF48113">
    <property type="entry name" value="Heme-dependent peroxidases"/>
    <property type="match status" value="1"/>
</dbReference>
<sequence>MPSIHGRLVRNGEGTPMGQFVPSGKFGRIFPTLQPLIPPLAALEELGRAMKDANPADPKGDNEDIPAGFTYLGQFIDHDITFDTTSIQEVQVDPLALHNFRTPALDLDCVYGRGPGDQPYLYQLPPNDALFLIGTTSANTPGGDPKVQTSLPFDLPRGPQSLAIIGDPRNDENLIVAQLHLAFLRFHNKVVAGLQNGTITPPPSATQSSLFEQARRLVTWHYQWIVVNDFLRKVVDPHVLDHVLERGRAFYLPKGDAFIPVEFSAAAYRLGHSMVREAYDFNEVFTFKPSPRQVVPATLQLLFNFSGRSGVGVPIPSDWIIDWRRFFRFPNDGVTAGLSRRLDPFLAPTLAEIPDHGVLPGVNLPIANLKRGRSLGLPSAQNVARRMRIEPLSPKDIAKGPDGAVAEKHNLHVETPLWYYILKEAEQRGGAKRLGPVGSRILAEVFVGLLELDASSYLASNPQWKPTLPSAKKGDFAMTDLLSFAGDLSPINDPKNVKP</sequence>
<dbReference type="CDD" id="cd09819">
    <property type="entry name" value="An_peroxidase_bacterial_1"/>
    <property type="match status" value="1"/>
</dbReference>
<evidence type="ECO:0000256" key="2">
    <source>
        <dbReference type="ARBA" id="ARBA00022525"/>
    </source>
</evidence>
<gene>
    <name evidence="4" type="ORF">SYV04_30705</name>
</gene>
<keyword evidence="4" id="KW-0560">Oxidoreductase</keyword>
<reference evidence="4 5" key="1">
    <citation type="submission" date="2023-12" db="EMBL/GenBank/DDBJ databases">
        <title>the genome sequence of Hyalangium sp. s54d21.</title>
        <authorList>
            <person name="Zhang X."/>
        </authorList>
    </citation>
    <scope>NUCLEOTIDE SEQUENCE [LARGE SCALE GENOMIC DNA]</scope>
    <source>
        <strain evidence="5">s54d21</strain>
    </source>
</reference>
<dbReference type="PROSITE" id="PS50292">
    <property type="entry name" value="PEROXIDASE_3"/>
    <property type="match status" value="1"/>
</dbReference>
<keyword evidence="2" id="KW-0964">Secreted</keyword>
<dbReference type="InterPro" id="IPR019791">
    <property type="entry name" value="Haem_peroxidase_animal"/>
</dbReference>
<keyword evidence="4" id="KW-0575">Peroxidase</keyword>
<dbReference type="PANTHER" id="PTHR11475">
    <property type="entry name" value="OXIDASE/PEROXIDASE"/>
    <property type="match status" value="1"/>
</dbReference>
<comment type="subcellular location">
    <subcellularLocation>
        <location evidence="1">Secreted</location>
    </subcellularLocation>
</comment>
<protein>
    <submittedName>
        <fullName evidence="4">Heme peroxidase family protein</fullName>
    </submittedName>
</protein>
<dbReference type="EMBL" id="JAXIVS010000012">
    <property type="protein sequence ID" value="MDY7230805.1"/>
    <property type="molecule type" value="Genomic_DNA"/>
</dbReference>
<dbReference type="PRINTS" id="PR00457">
    <property type="entry name" value="ANPEROXIDASE"/>
</dbReference>
<proteinExistence type="predicted"/>
<dbReference type="GO" id="GO:0004601">
    <property type="term" value="F:peroxidase activity"/>
    <property type="evidence" value="ECO:0007669"/>
    <property type="project" value="UniProtKB-KW"/>
</dbReference>
<evidence type="ECO:0000256" key="3">
    <source>
        <dbReference type="ARBA" id="ARBA00023180"/>
    </source>
</evidence>
<dbReference type="InterPro" id="IPR037120">
    <property type="entry name" value="Haem_peroxidase_sf_animal"/>
</dbReference>
<organism evidence="4 5">
    <name type="scientific">Hyalangium rubrum</name>
    <dbReference type="NCBI Taxonomy" id="3103134"/>
    <lineage>
        <taxon>Bacteria</taxon>
        <taxon>Pseudomonadati</taxon>
        <taxon>Myxococcota</taxon>
        <taxon>Myxococcia</taxon>
        <taxon>Myxococcales</taxon>
        <taxon>Cystobacterineae</taxon>
        <taxon>Archangiaceae</taxon>
        <taxon>Hyalangium</taxon>
    </lineage>
</organism>
<dbReference type="Gene3D" id="1.10.640.10">
    <property type="entry name" value="Haem peroxidase domain superfamily, animal type"/>
    <property type="match status" value="1"/>
</dbReference>
<comment type="caution">
    <text evidence="4">The sequence shown here is derived from an EMBL/GenBank/DDBJ whole genome shotgun (WGS) entry which is preliminary data.</text>
</comment>
<dbReference type="PANTHER" id="PTHR11475:SF4">
    <property type="entry name" value="CHORION PEROXIDASE"/>
    <property type="match status" value="1"/>
</dbReference>